<evidence type="ECO:0000313" key="3">
    <source>
        <dbReference type="Proteomes" id="UP000216361"/>
    </source>
</evidence>
<dbReference type="SMART" id="SM00347">
    <property type="entry name" value="HTH_MARR"/>
    <property type="match status" value="1"/>
</dbReference>
<sequence>MDAVDQILAQWCRERPDLNVTPMGLLGRMARLQVHLRREIEGNLAQHGLSAPNFDILATLRRAGPPFALSPGELLATAMITSGTMTTRVDQLARLGLVSRQPNPDDGRSVIVTLTPAGRELVDAAVTSHVATQAAITAPLSAEDFDQLDDLLRRYLAYFEPPK</sequence>
<gene>
    <name evidence="2" type="ORF">CHR90_08070</name>
</gene>
<dbReference type="SUPFAM" id="SSF46785">
    <property type="entry name" value="Winged helix' DNA-binding domain"/>
    <property type="match status" value="1"/>
</dbReference>
<evidence type="ECO:0000259" key="1">
    <source>
        <dbReference type="PROSITE" id="PS50995"/>
    </source>
</evidence>
<protein>
    <submittedName>
        <fullName evidence="2">MarR family transcriptional regulator</fullName>
    </submittedName>
</protein>
<dbReference type="PANTHER" id="PTHR33164">
    <property type="entry name" value="TRANSCRIPTIONAL REGULATOR, MARR FAMILY"/>
    <property type="match status" value="1"/>
</dbReference>
<dbReference type="PRINTS" id="PR00598">
    <property type="entry name" value="HTHMARR"/>
</dbReference>
<dbReference type="InterPro" id="IPR000835">
    <property type="entry name" value="HTH_MarR-typ"/>
</dbReference>
<evidence type="ECO:0000313" key="2">
    <source>
        <dbReference type="EMBL" id="OYQ19373.1"/>
    </source>
</evidence>
<dbReference type="PROSITE" id="PS50995">
    <property type="entry name" value="HTH_MARR_2"/>
    <property type="match status" value="1"/>
</dbReference>
<dbReference type="RefSeq" id="WP_094408478.1">
    <property type="nucleotide sequence ID" value="NZ_BMJZ01000004.1"/>
</dbReference>
<organism evidence="2 3">
    <name type="scientific">Elstera cyanobacteriorum</name>
    <dbReference type="NCBI Taxonomy" id="2022747"/>
    <lineage>
        <taxon>Bacteria</taxon>
        <taxon>Pseudomonadati</taxon>
        <taxon>Pseudomonadota</taxon>
        <taxon>Alphaproteobacteria</taxon>
        <taxon>Rhodospirillales</taxon>
        <taxon>Rhodospirillaceae</taxon>
        <taxon>Elstera</taxon>
    </lineage>
</organism>
<proteinExistence type="predicted"/>
<dbReference type="GO" id="GO:0006950">
    <property type="term" value="P:response to stress"/>
    <property type="evidence" value="ECO:0007669"/>
    <property type="project" value="TreeGrafter"/>
</dbReference>
<keyword evidence="3" id="KW-1185">Reference proteome</keyword>
<name>A0A255XQY1_9PROT</name>
<dbReference type="Gene3D" id="1.10.10.10">
    <property type="entry name" value="Winged helix-like DNA-binding domain superfamily/Winged helix DNA-binding domain"/>
    <property type="match status" value="1"/>
</dbReference>
<dbReference type="InterPro" id="IPR036388">
    <property type="entry name" value="WH-like_DNA-bd_sf"/>
</dbReference>
<feature type="domain" description="HTH marR-type" evidence="1">
    <location>
        <begin position="22"/>
        <end position="157"/>
    </location>
</feature>
<dbReference type="EMBL" id="NOXS01000031">
    <property type="protein sequence ID" value="OYQ19373.1"/>
    <property type="molecule type" value="Genomic_DNA"/>
</dbReference>
<dbReference type="Pfam" id="PF12802">
    <property type="entry name" value="MarR_2"/>
    <property type="match status" value="1"/>
</dbReference>
<dbReference type="InterPro" id="IPR036390">
    <property type="entry name" value="WH_DNA-bd_sf"/>
</dbReference>
<dbReference type="PANTHER" id="PTHR33164:SF104">
    <property type="entry name" value="TRANSCRIPTIONAL REGULATORY PROTEIN"/>
    <property type="match status" value="1"/>
</dbReference>
<comment type="caution">
    <text evidence="2">The sequence shown here is derived from an EMBL/GenBank/DDBJ whole genome shotgun (WGS) entry which is preliminary data.</text>
</comment>
<dbReference type="Proteomes" id="UP000216361">
    <property type="component" value="Unassembled WGS sequence"/>
</dbReference>
<dbReference type="AlphaFoldDB" id="A0A255XQY1"/>
<dbReference type="OrthoDB" id="32523at2"/>
<dbReference type="GO" id="GO:0003700">
    <property type="term" value="F:DNA-binding transcription factor activity"/>
    <property type="evidence" value="ECO:0007669"/>
    <property type="project" value="InterPro"/>
</dbReference>
<accession>A0A255XQY1</accession>
<reference evidence="2 3" key="1">
    <citation type="submission" date="2017-07" db="EMBL/GenBank/DDBJ databases">
        <title>Elstera cyanobacteriorum sp. nov., a novel bacterium isolated from cyanobacterial aggregates in a eutrophic lake.</title>
        <authorList>
            <person name="Cai H."/>
        </authorList>
    </citation>
    <scope>NUCLEOTIDE SEQUENCE [LARGE SCALE GENOMIC DNA]</scope>
    <source>
        <strain evidence="2 3">TH019</strain>
    </source>
</reference>
<dbReference type="InterPro" id="IPR039422">
    <property type="entry name" value="MarR/SlyA-like"/>
</dbReference>